<dbReference type="Gene3D" id="3.30.310.50">
    <property type="entry name" value="Alpha-D-phosphohexomutase, C-terminal domain"/>
    <property type="match status" value="1"/>
</dbReference>
<feature type="binding site" description="via phosphate group" evidence="6">
    <location>
        <position position="113"/>
    </location>
    <ligand>
        <name>Mg(2+)</name>
        <dbReference type="ChEBI" id="CHEBI:18420"/>
    </ligand>
</feature>
<feature type="binding site" evidence="6">
    <location>
        <position position="258"/>
    </location>
    <ligand>
        <name>Mg(2+)</name>
        <dbReference type="ChEBI" id="CHEBI:18420"/>
    </ligand>
</feature>
<feature type="binding site" evidence="6">
    <location>
        <position position="254"/>
    </location>
    <ligand>
        <name>Mg(2+)</name>
        <dbReference type="ChEBI" id="CHEBI:18420"/>
    </ligand>
</feature>
<comment type="caution">
    <text evidence="13">The sequence shown here is derived from an EMBL/GenBank/DDBJ whole genome shotgun (WGS) entry which is preliminary data.</text>
</comment>
<protein>
    <recommendedName>
        <fullName evidence="6 8">Phosphoglucosamine mutase</fullName>
        <ecNumber evidence="6 8">5.4.2.10</ecNumber>
    </recommendedName>
</protein>
<evidence type="ECO:0000259" key="11">
    <source>
        <dbReference type="Pfam" id="PF02879"/>
    </source>
</evidence>
<comment type="similarity">
    <text evidence="1 6 7">Belongs to the phosphohexose mutase family.</text>
</comment>
<dbReference type="SUPFAM" id="SSF53738">
    <property type="entry name" value="Phosphoglucomutase, first 3 domains"/>
    <property type="match status" value="3"/>
</dbReference>
<dbReference type="InterPro" id="IPR006352">
    <property type="entry name" value="GlmM_bact"/>
</dbReference>
<evidence type="ECO:0000256" key="5">
    <source>
        <dbReference type="ARBA" id="ARBA00023235"/>
    </source>
</evidence>
<evidence type="ECO:0000313" key="14">
    <source>
        <dbReference type="Proteomes" id="UP001055167"/>
    </source>
</evidence>
<dbReference type="InterPro" id="IPR005846">
    <property type="entry name" value="A-D-PHexomutase_a/b/a-III"/>
</dbReference>
<keyword evidence="2 6" id="KW-0597">Phosphoprotein</keyword>
<comment type="cofactor">
    <cofactor evidence="6">
        <name>Mg(2+)</name>
        <dbReference type="ChEBI" id="CHEBI:18420"/>
    </cofactor>
    <text evidence="6">Binds 1 Mg(2+) ion per subunit.</text>
</comment>
<dbReference type="InterPro" id="IPR016055">
    <property type="entry name" value="A-D-PHexomutase_a/b/a-I/II/III"/>
</dbReference>
<evidence type="ECO:0000256" key="2">
    <source>
        <dbReference type="ARBA" id="ARBA00022553"/>
    </source>
</evidence>
<reference evidence="13" key="2">
    <citation type="submission" date="2021-08" db="EMBL/GenBank/DDBJ databases">
        <authorList>
            <person name="Tani A."/>
            <person name="Ola A."/>
            <person name="Ogura Y."/>
            <person name="Katsura K."/>
            <person name="Hayashi T."/>
        </authorList>
    </citation>
    <scope>NUCLEOTIDE SEQUENCE</scope>
    <source>
        <strain evidence="13">KCTC 52305</strain>
    </source>
</reference>
<evidence type="ECO:0000256" key="1">
    <source>
        <dbReference type="ARBA" id="ARBA00010231"/>
    </source>
</evidence>
<evidence type="ECO:0000256" key="6">
    <source>
        <dbReference type="HAMAP-Rule" id="MF_01554"/>
    </source>
</evidence>
<feature type="binding site" evidence="6">
    <location>
        <position position="256"/>
    </location>
    <ligand>
        <name>Mg(2+)</name>
        <dbReference type="ChEBI" id="CHEBI:18420"/>
    </ligand>
</feature>
<dbReference type="EMBL" id="BPQH01000006">
    <property type="protein sequence ID" value="GJD49501.1"/>
    <property type="molecule type" value="Genomic_DNA"/>
</dbReference>
<dbReference type="PANTHER" id="PTHR42946:SF1">
    <property type="entry name" value="PHOSPHOGLUCOMUTASE (ALPHA-D-GLUCOSE-1,6-BISPHOSPHATE-DEPENDENT)"/>
    <property type="match status" value="1"/>
</dbReference>
<comment type="catalytic activity">
    <reaction evidence="6 8">
        <text>alpha-D-glucosamine 1-phosphate = D-glucosamine 6-phosphate</text>
        <dbReference type="Rhea" id="RHEA:23424"/>
        <dbReference type="ChEBI" id="CHEBI:58516"/>
        <dbReference type="ChEBI" id="CHEBI:58725"/>
        <dbReference type="EC" id="5.4.2.10"/>
    </reaction>
</comment>
<feature type="domain" description="Alpha-D-phosphohexomutase alpha/beta/alpha" evidence="11">
    <location>
        <begin position="170"/>
        <end position="267"/>
    </location>
</feature>
<dbReference type="InterPro" id="IPR005844">
    <property type="entry name" value="A-D-PHexomutase_a/b/a-I"/>
</dbReference>
<dbReference type="NCBIfam" id="TIGR01455">
    <property type="entry name" value="glmM"/>
    <property type="match status" value="1"/>
</dbReference>
<dbReference type="InterPro" id="IPR050060">
    <property type="entry name" value="Phosphoglucosamine_mutase"/>
</dbReference>
<dbReference type="Pfam" id="PF00408">
    <property type="entry name" value="PGM_PMM_IV"/>
    <property type="match status" value="1"/>
</dbReference>
<evidence type="ECO:0000259" key="10">
    <source>
        <dbReference type="Pfam" id="PF02878"/>
    </source>
</evidence>
<evidence type="ECO:0000256" key="7">
    <source>
        <dbReference type="RuleBase" id="RU004326"/>
    </source>
</evidence>
<dbReference type="InterPro" id="IPR016066">
    <property type="entry name" value="A-D-PHexomutase_CS"/>
</dbReference>
<dbReference type="InterPro" id="IPR005843">
    <property type="entry name" value="A-D-PHexomutase_C"/>
</dbReference>
<dbReference type="Proteomes" id="UP001055167">
    <property type="component" value="Unassembled WGS sequence"/>
</dbReference>
<evidence type="ECO:0000259" key="9">
    <source>
        <dbReference type="Pfam" id="PF00408"/>
    </source>
</evidence>
<evidence type="ECO:0000259" key="12">
    <source>
        <dbReference type="Pfam" id="PF02880"/>
    </source>
</evidence>
<reference evidence="13" key="1">
    <citation type="journal article" date="2021" name="Front. Microbiol.">
        <title>Comprehensive Comparative Genomics and Phenotyping of Methylobacterium Species.</title>
        <authorList>
            <person name="Alessa O."/>
            <person name="Ogura Y."/>
            <person name="Fujitani Y."/>
            <person name="Takami H."/>
            <person name="Hayashi T."/>
            <person name="Sahin N."/>
            <person name="Tani A."/>
        </authorList>
    </citation>
    <scope>NUCLEOTIDE SEQUENCE</scope>
    <source>
        <strain evidence="13">KCTC 52305</strain>
    </source>
</reference>
<dbReference type="InterPro" id="IPR036900">
    <property type="entry name" value="A-D-PHexomutase_C_sf"/>
</dbReference>
<organism evidence="13 14">
    <name type="scientific">Methylobacterium crusticola</name>
    <dbReference type="NCBI Taxonomy" id="1697972"/>
    <lineage>
        <taxon>Bacteria</taxon>
        <taxon>Pseudomonadati</taxon>
        <taxon>Pseudomonadota</taxon>
        <taxon>Alphaproteobacteria</taxon>
        <taxon>Hyphomicrobiales</taxon>
        <taxon>Methylobacteriaceae</taxon>
        <taxon>Methylobacterium</taxon>
    </lineage>
</organism>
<dbReference type="Gene3D" id="3.40.120.10">
    <property type="entry name" value="Alpha-D-Glucose-1,6-Bisphosphate, subunit A, domain 3"/>
    <property type="match status" value="3"/>
</dbReference>
<evidence type="ECO:0000256" key="8">
    <source>
        <dbReference type="RuleBase" id="RU004327"/>
    </source>
</evidence>
<evidence type="ECO:0000313" key="13">
    <source>
        <dbReference type="EMBL" id="GJD49501.1"/>
    </source>
</evidence>
<dbReference type="InterPro" id="IPR005845">
    <property type="entry name" value="A-D-PHexomutase_a/b/a-II"/>
</dbReference>
<feature type="domain" description="Alpha-D-phosphohexomutase alpha/beta/alpha" evidence="10">
    <location>
        <begin position="15"/>
        <end position="147"/>
    </location>
</feature>
<sequence>MPVGPKRDRERDAVRKYFGTDGIRGRANGVITPELALKVGQAAGLVFQRGDHRHRVVIGKDTRLSGYMIETAMVAGFTSVGMDVLLLGPMPTPAVAMLTRSMRADIGVMISASHNPYEDNGIKLFGPDGFKLSDDVEREIERLIESDVQTRLAGAGDLGRAKRIESVHARYIEFAKRTLPRNLTLDGLRVVVDCANGAAYRVAPETLWELGAEVIAIGTEPDGFNINRDVGSTAPDALVRKVRELRADIGIALDGDADRVLVVDEKGQRVDGDQLMAVVARSWQEDARLTKNGIVATIMSNLGLERYLEGLGLGMVRTAVGDRYVLEHMREHGYNLGGEQSGHIIMSDYATTGDGLVAALQLLSVVQRQQRPVSEVCHCFDPLPQVLKNVRYGAGGEPLRQDSVVTAIEGARQRLGNAGRLVIRPSGTEPVIRVMAEGDDRDLVVRVVDDVVEALRKVAA</sequence>
<keyword evidence="3 6" id="KW-0479">Metal-binding</keyword>
<dbReference type="PANTHER" id="PTHR42946">
    <property type="entry name" value="PHOSPHOHEXOSE MUTASE"/>
    <property type="match status" value="1"/>
</dbReference>
<dbReference type="PROSITE" id="PS00710">
    <property type="entry name" value="PGM_PMM"/>
    <property type="match status" value="1"/>
</dbReference>
<gene>
    <name evidence="13" type="primary">glmM_1</name>
    <name evidence="6" type="synonym">glmM</name>
    <name evidence="13" type="ORF">OPKNFCMD_2232</name>
</gene>
<feature type="active site" description="Phosphoserine intermediate" evidence="6">
    <location>
        <position position="113"/>
    </location>
</feature>
<dbReference type="Pfam" id="PF02878">
    <property type="entry name" value="PGM_PMM_I"/>
    <property type="match status" value="1"/>
</dbReference>
<name>A0ABQ4QVX7_9HYPH</name>
<dbReference type="Pfam" id="PF02880">
    <property type="entry name" value="PGM_PMM_III"/>
    <property type="match status" value="1"/>
</dbReference>
<feature type="domain" description="Alpha-D-phosphohexomutase C-terminal" evidence="9">
    <location>
        <begin position="388"/>
        <end position="453"/>
    </location>
</feature>
<keyword evidence="5 6" id="KW-0413">Isomerase</keyword>
<dbReference type="CDD" id="cd05802">
    <property type="entry name" value="GlmM"/>
    <property type="match status" value="1"/>
</dbReference>
<dbReference type="Pfam" id="PF02879">
    <property type="entry name" value="PGM_PMM_II"/>
    <property type="match status" value="1"/>
</dbReference>
<keyword evidence="4 6" id="KW-0460">Magnesium</keyword>
<dbReference type="HAMAP" id="MF_01554_B">
    <property type="entry name" value="GlmM_B"/>
    <property type="match status" value="1"/>
</dbReference>
<evidence type="ECO:0000256" key="3">
    <source>
        <dbReference type="ARBA" id="ARBA00022723"/>
    </source>
</evidence>
<keyword evidence="14" id="KW-1185">Reference proteome</keyword>
<evidence type="ECO:0000256" key="4">
    <source>
        <dbReference type="ARBA" id="ARBA00022842"/>
    </source>
</evidence>
<feature type="modified residue" description="Phosphoserine" evidence="6">
    <location>
        <position position="113"/>
    </location>
</feature>
<dbReference type="PRINTS" id="PR00509">
    <property type="entry name" value="PGMPMM"/>
</dbReference>
<dbReference type="InterPro" id="IPR005841">
    <property type="entry name" value="Alpha-D-phosphohexomutase_SF"/>
</dbReference>
<dbReference type="NCBIfam" id="NF008139">
    <property type="entry name" value="PRK10887.1"/>
    <property type="match status" value="1"/>
</dbReference>
<accession>A0ABQ4QVX7</accession>
<comment type="function">
    <text evidence="6 8">Catalyzes the conversion of glucosamine-6-phosphate to glucosamine-1-phosphate.</text>
</comment>
<dbReference type="SUPFAM" id="SSF55957">
    <property type="entry name" value="Phosphoglucomutase, C-terminal domain"/>
    <property type="match status" value="1"/>
</dbReference>
<feature type="domain" description="Alpha-D-phosphohexomutase alpha/beta/alpha" evidence="12">
    <location>
        <begin position="271"/>
        <end position="378"/>
    </location>
</feature>
<comment type="PTM">
    <text evidence="6">Activated by phosphorylation.</text>
</comment>
<dbReference type="EC" id="5.4.2.10" evidence="6 8"/>
<proteinExistence type="inferred from homology"/>